<dbReference type="Gene3D" id="2.60.300.12">
    <property type="entry name" value="HesB-like domain"/>
    <property type="match status" value="1"/>
</dbReference>
<keyword evidence="2" id="KW-1185">Reference proteome</keyword>
<evidence type="ECO:0000313" key="1">
    <source>
        <dbReference type="EMBL" id="GAA0500825.1"/>
    </source>
</evidence>
<name>A0ABN1BLW7_9BACI</name>
<accession>A0ABN1BLW7</accession>
<evidence type="ECO:0000313" key="2">
    <source>
        <dbReference type="Proteomes" id="UP001500880"/>
    </source>
</evidence>
<comment type="caution">
    <text evidence="1">The sequence shown here is derived from an EMBL/GenBank/DDBJ whole genome shotgun (WGS) entry which is preliminary data.</text>
</comment>
<dbReference type="InterPro" id="IPR035903">
    <property type="entry name" value="HesB-like_dom_sf"/>
</dbReference>
<reference evidence="1 2" key="1">
    <citation type="journal article" date="2019" name="Int. J. Syst. Evol. Microbiol.">
        <title>The Global Catalogue of Microorganisms (GCM) 10K type strain sequencing project: providing services to taxonomists for standard genome sequencing and annotation.</title>
        <authorList>
            <consortium name="The Broad Institute Genomics Platform"/>
            <consortium name="The Broad Institute Genome Sequencing Center for Infectious Disease"/>
            <person name="Wu L."/>
            <person name="Ma J."/>
        </authorList>
    </citation>
    <scope>NUCLEOTIDE SEQUENCE [LARGE SCALE GENOMIC DNA]</scope>
    <source>
        <strain evidence="1 2">JCM 12389</strain>
    </source>
</reference>
<organism evidence="1 2">
    <name type="scientific">Salinibacillus aidingensis</name>
    <dbReference type="NCBI Taxonomy" id="237684"/>
    <lineage>
        <taxon>Bacteria</taxon>
        <taxon>Bacillati</taxon>
        <taxon>Bacillota</taxon>
        <taxon>Bacilli</taxon>
        <taxon>Bacillales</taxon>
        <taxon>Bacillaceae</taxon>
        <taxon>Salinibacillus</taxon>
    </lineage>
</organism>
<dbReference type="EMBL" id="BAAADO010000007">
    <property type="protein sequence ID" value="GAA0500825.1"/>
    <property type="molecule type" value="Genomic_DNA"/>
</dbReference>
<proteinExistence type="predicted"/>
<dbReference type="RefSeq" id="WP_343842869.1">
    <property type="nucleotide sequence ID" value="NZ_BAAADO010000007.1"/>
</dbReference>
<dbReference type="Proteomes" id="UP001500880">
    <property type="component" value="Unassembled WGS sequence"/>
</dbReference>
<protein>
    <submittedName>
        <fullName evidence="1">Uncharacterized protein</fullName>
    </submittedName>
</protein>
<sequence length="46" mass="5419">MKNDQQFEAHGIEFLINEKDQPYFNNTKIDYTRTLLGGGKFEVLRV</sequence>
<dbReference type="SUPFAM" id="SSF89360">
    <property type="entry name" value="HesB-like domain"/>
    <property type="match status" value="1"/>
</dbReference>
<gene>
    <name evidence="1" type="ORF">GCM10008986_30220</name>
</gene>